<organism evidence="2 3">
    <name type="scientific">Tamilnaduibacter salinus</name>
    <dbReference type="NCBI Taxonomy" id="1484056"/>
    <lineage>
        <taxon>Bacteria</taxon>
        <taxon>Pseudomonadati</taxon>
        <taxon>Pseudomonadota</taxon>
        <taxon>Gammaproteobacteria</taxon>
        <taxon>Pseudomonadales</taxon>
        <taxon>Marinobacteraceae</taxon>
        <taxon>Tamilnaduibacter</taxon>
    </lineage>
</organism>
<dbReference type="EMBL" id="NMPM01000010">
    <property type="protein sequence ID" value="PAV27082.1"/>
    <property type="molecule type" value="Genomic_DNA"/>
</dbReference>
<feature type="transmembrane region" description="Helical" evidence="1">
    <location>
        <begin position="7"/>
        <end position="26"/>
    </location>
</feature>
<protein>
    <submittedName>
        <fullName evidence="2">Uncharacterized protein</fullName>
    </submittedName>
</protein>
<keyword evidence="3" id="KW-1185">Reference proteome</keyword>
<gene>
    <name evidence="2" type="ORF">CF392_02825</name>
</gene>
<feature type="transmembrane region" description="Helical" evidence="1">
    <location>
        <begin position="69"/>
        <end position="87"/>
    </location>
</feature>
<evidence type="ECO:0000256" key="1">
    <source>
        <dbReference type="SAM" id="Phobius"/>
    </source>
</evidence>
<proteinExistence type="predicted"/>
<accession>A0A2A2I678</accession>
<dbReference type="RefSeq" id="WP_095609945.1">
    <property type="nucleotide sequence ID" value="NZ_NMPM01000010.1"/>
</dbReference>
<name>A0A2A2I678_9GAMM</name>
<evidence type="ECO:0000313" key="3">
    <source>
        <dbReference type="Proteomes" id="UP000218332"/>
    </source>
</evidence>
<reference evidence="2 3" key="1">
    <citation type="submission" date="2017-07" db="EMBL/GenBank/DDBJ databases">
        <title>Tamlnaduibacter salinus (Mi-7) genome sequencing.</title>
        <authorList>
            <person name="Verma A."/>
            <person name="Krishnamurthi S."/>
        </authorList>
    </citation>
    <scope>NUCLEOTIDE SEQUENCE [LARGE SCALE GENOMIC DNA]</scope>
    <source>
        <strain evidence="2 3">Mi-7</strain>
    </source>
</reference>
<comment type="caution">
    <text evidence="2">The sequence shown here is derived from an EMBL/GenBank/DDBJ whole genome shotgun (WGS) entry which is preliminary data.</text>
</comment>
<dbReference type="Proteomes" id="UP000218332">
    <property type="component" value="Unassembled WGS sequence"/>
</dbReference>
<evidence type="ECO:0000313" key="2">
    <source>
        <dbReference type="EMBL" id="PAV27082.1"/>
    </source>
</evidence>
<keyword evidence="1" id="KW-0812">Transmembrane</keyword>
<keyword evidence="1" id="KW-0472">Membrane</keyword>
<sequence length="88" mass="9902">MTFKKRLWILYGIELLTVVLLGGYLLSQFGGGWSAYQPGWVVRVLSTIFLWPGQVLTGAPGWVADTMTLLWLVVLPWGVAAVIHRLFR</sequence>
<dbReference type="AlphaFoldDB" id="A0A2A2I678"/>
<keyword evidence="1" id="KW-1133">Transmembrane helix</keyword>